<evidence type="ECO:0000256" key="1">
    <source>
        <dbReference type="SAM" id="MobiDB-lite"/>
    </source>
</evidence>
<reference evidence="2" key="1">
    <citation type="journal article" date="2020" name="Nature">
        <title>Giant virus diversity and host interactions through global metagenomics.</title>
        <authorList>
            <person name="Schulz F."/>
            <person name="Roux S."/>
            <person name="Paez-Espino D."/>
            <person name="Jungbluth S."/>
            <person name="Walsh D.A."/>
            <person name="Denef V.J."/>
            <person name="McMahon K.D."/>
            <person name="Konstantinidis K.T."/>
            <person name="Eloe-Fadrosh E.A."/>
            <person name="Kyrpides N.C."/>
            <person name="Woyke T."/>
        </authorList>
    </citation>
    <scope>NUCLEOTIDE SEQUENCE</scope>
    <source>
        <strain evidence="2">GVMAG-M-3300020182-84</strain>
    </source>
</reference>
<protein>
    <submittedName>
        <fullName evidence="2">Uncharacterized protein</fullName>
    </submittedName>
</protein>
<sequence>MSSISLNSDSWIVDELRYMKPKVNDMGGKTISLISTQTNRSLHIATPVMMTWGITDYVNERGESDGKYTMNLNFPLEDKQTEETNQFLQKMIDFENKIIDDAVKNSEDWFGEERSREIAKHSFFPFVKYPKDKDTKKTDNTRPPSVKVKVPKYGDKWSVEIYNDDDDAKLLFPCDDGSTPLDFVPKRSDVMCLVQCGGIWVGGKGWGVTWKLSQAVVKPAVNTSVFGKCHLQLSSKDRAAMNVAPAAAVESDEDVEATTSVQVEDTDDEEEVPKTPEPPKKVTPSAPKKKIVRKKTAA</sequence>
<feature type="region of interest" description="Disordered" evidence="1">
    <location>
        <begin position="246"/>
        <end position="298"/>
    </location>
</feature>
<name>A0A6C0C1R4_9ZZZZ</name>
<organism evidence="2">
    <name type="scientific">viral metagenome</name>
    <dbReference type="NCBI Taxonomy" id="1070528"/>
    <lineage>
        <taxon>unclassified sequences</taxon>
        <taxon>metagenomes</taxon>
        <taxon>organismal metagenomes</taxon>
    </lineage>
</organism>
<dbReference type="AlphaFoldDB" id="A0A6C0C1R4"/>
<feature type="compositionally biased region" description="Basic residues" evidence="1">
    <location>
        <begin position="287"/>
        <end position="298"/>
    </location>
</feature>
<dbReference type="EMBL" id="MN739312">
    <property type="protein sequence ID" value="QHS98242.1"/>
    <property type="molecule type" value="Genomic_DNA"/>
</dbReference>
<evidence type="ECO:0000313" key="2">
    <source>
        <dbReference type="EMBL" id="QHS98242.1"/>
    </source>
</evidence>
<accession>A0A6C0C1R4</accession>
<proteinExistence type="predicted"/>